<accession>A0ABM1F5S1</accession>
<dbReference type="Proteomes" id="UP000695022">
    <property type="component" value="Unplaced"/>
</dbReference>
<protein>
    <submittedName>
        <fullName evidence="3">Uncharacterized protein LOC106819705</fullName>
    </submittedName>
</protein>
<gene>
    <name evidence="3" type="primary">LOC106819705</name>
</gene>
<evidence type="ECO:0000313" key="3">
    <source>
        <dbReference type="RefSeq" id="XP_014679792.1"/>
    </source>
</evidence>
<dbReference type="GeneID" id="106819705"/>
<sequence>MEAMQEFLEEIGQLDDVYIVSVENALAWIRNPVRVQDARNAEAFSCPDRGRERLCDKFNVCRYHNISFYPNSPDHQGDRVFQTCGACPPLYPWLGNPTGSSDGPAGPDAPLPPGGVGEEGPVAPGGRAKPGLTL</sequence>
<evidence type="ECO:0000313" key="2">
    <source>
        <dbReference type="Proteomes" id="UP000695022"/>
    </source>
</evidence>
<keyword evidence="2" id="KW-1185">Reference proteome</keyword>
<proteinExistence type="predicted"/>
<dbReference type="PANTHER" id="PTHR45985:SF3">
    <property type="entry name" value="CHITIN DEACETYLASE-LIKE 4"/>
    <property type="match status" value="1"/>
</dbReference>
<name>A0ABM1F5S1_PRICU</name>
<dbReference type="PANTHER" id="PTHR45985">
    <property type="match status" value="1"/>
</dbReference>
<organism evidence="2 3">
    <name type="scientific">Priapulus caudatus</name>
    <name type="common">Priapulid worm</name>
    <dbReference type="NCBI Taxonomy" id="37621"/>
    <lineage>
        <taxon>Eukaryota</taxon>
        <taxon>Metazoa</taxon>
        <taxon>Ecdysozoa</taxon>
        <taxon>Scalidophora</taxon>
        <taxon>Priapulida</taxon>
        <taxon>Priapulimorpha</taxon>
        <taxon>Priapulimorphida</taxon>
        <taxon>Priapulidae</taxon>
        <taxon>Priapulus</taxon>
    </lineage>
</organism>
<reference evidence="3" key="1">
    <citation type="submission" date="2025-08" db="UniProtKB">
        <authorList>
            <consortium name="RefSeq"/>
        </authorList>
    </citation>
    <scope>IDENTIFICATION</scope>
</reference>
<evidence type="ECO:0000256" key="1">
    <source>
        <dbReference type="SAM" id="MobiDB-lite"/>
    </source>
</evidence>
<feature type="region of interest" description="Disordered" evidence="1">
    <location>
        <begin position="95"/>
        <end position="134"/>
    </location>
</feature>
<dbReference type="RefSeq" id="XP_014679792.1">
    <property type="nucleotide sequence ID" value="XM_014824306.1"/>
</dbReference>
<dbReference type="InterPro" id="IPR052740">
    <property type="entry name" value="CE4"/>
</dbReference>